<reference evidence="1" key="1">
    <citation type="submission" date="2023-06" db="EMBL/GenBank/DDBJ databases">
        <authorList>
            <person name="Kurt Z."/>
        </authorList>
    </citation>
    <scope>NUCLEOTIDE SEQUENCE</scope>
</reference>
<keyword evidence="3" id="KW-1185">Reference proteome</keyword>
<dbReference type="EMBL" id="CATOUU010001064">
    <property type="protein sequence ID" value="CAI9969815.1"/>
    <property type="molecule type" value="Genomic_DNA"/>
</dbReference>
<reference evidence="2 3" key="2">
    <citation type="submission" date="2024-07" db="EMBL/GenBank/DDBJ databases">
        <authorList>
            <person name="Akdeniz Z."/>
        </authorList>
    </citation>
    <scope>NUCLEOTIDE SEQUENCE [LARGE SCALE GENOMIC DNA]</scope>
</reference>
<evidence type="ECO:0000313" key="2">
    <source>
        <dbReference type="EMBL" id="CAL5999778.1"/>
    </source>
</evidence>
<dbReference type="AlphaFoldDB" id="A0AA86RNN6"/>
<proteinExistence type="predicted"/>
<evidence type="ECO:0000313" key="1">
    <source>
        <dbReference type="EMBL" id="CAI9969815.1"/>
    </source>
</evidence>
<name>A0AA86RNN6_9EUKA</name>
<dbReference type="EMBL" id="CAXDID020000040">
    <property type="protein sequence ID" value="CAL5999778.1"/>
    <property type="molecule type" value="Genomic_DNA"/>
</dbReference>
<organism evidence="1">
    <name type="scientific">Hexamita inflata</name>
    <dbReference type="NCBI Taxonomy" id="28002"/>
    <lineage>
        <taxon>Eukaryota</taxon>
        <taxon>Metamonada</taxon>
        <taxon>Diplomonadida</taxon>
        <taxon>Hexamitidae</taxon>
        <taxon>Hexamitinae</taxon>
        <taxon>Hexamita</taxon>
    </lineage>
</organism>
<protein>
    <submittedName>
        <fullName evidence="2">Hypothetical_protein</fullName>
    </submittedName>
</protein>
<evidence type="ECO:0000313" key="3">
    <source>
        <dbReference type="Proteomes" id="UP001642409"/>
    </source>
</evidence>
<dbReference type="Proteomes" id="UP001642409">
    <property type="component" value="Unassembled WGS sequence"/>
</dbReference>
<gene>
    <name evidence="2" type="ORF">HINF_LOCUS16379</name>
    <name evidence="1" type="ORF">HINF_LOCUS57460</name>
</gene>
<comment type="caution">
    <text evidence="1">The sequence shown here is derived from an EMBL/GenBank/DDBJ whole genome shotgun (WGS) entry which is preliminary data.</text>
</comment>
<accession>A0AA86RNN6</accession>
<sequence>MKYSQNFQISVLLHYLACKGGAISLIRELVNSLIRELHHAKLPYKQVTNTMCFNPVFADKSFKFNIFPRYIFDTFLLIRELNSVTPLQASKLLPYKQGYVVFTDLNDIIDNIF</sequence>